<feature type="region of interest" description="Disordered" evidence="1">
    <location>
        <begin position="86"/>
        <end position="108"/>
    </location>
</feature>
<dbReference type="Proteomes" id="UP000604046">
    <property type="component" value="Unassembled WGS sequence"/>
</dbReference>
<proteinExistence type="predicted"/>
<sequence length="108" mass="12134">MKIRTMLNPTAQALLAVSLRSMTMIGLQKMGVLKGEDFHRQLAEAHEHEKDRLRAEQAHAYVPITAFSSGQFWWLVSPTLLTTYGSPLQSTKKPSTRRPNSQVAVPVF</sequence>
<organism evidence="2 3">
    <name type="scientific">Symbiodinium natans</name>
    <dbReference type="NCBI Taxonomy" id="878477"/>
    <lineage>
        <taxon>Eukaryota</taxon>
        <taxon>Sar</taxon>
        <taxon>Alveolata</taxon>
        <taxon>Dinophyceae</taxon>
        <taxon>Suessiales</taxon>
        <taxon>Symbiodiniaceae</taxon>
        <taxon>Symbiodinium</taxon>
    </lineage>
</organism>
<dbReference type="EMBL" id="CAJNDS010002342">
    <property type="protein sequence ID" value="CAE7442026.1"/>
    <property type="molecule type" value="Genomic_DNA"/>
</dbReference>
<protein>
    <submittedName>
        <fullName evidence="2">Uncharacterized protein</fullName>
    </submittedName>
</protein>
<accession>A0A812RKG9</accession>
<evidence type="ECO:0000313" key="2">
    <source>
        <dbReference type="EMBL" id="CAE7442026.1"/>
    </source>
</evidence>
<reference evidence="2" key="1">
    <citation type="submission" date="2021-02" db="EMBL/GenBank/DDBJ databases">
        <authorList>
            <person name="Dougan E. K."/>
            <person name="Rhodes N."/>
            <person name="Thang M."/>
            <person name="Chan C."/>
        </authorList>
    </citation>
    <scope>NUCLEOTIDE SEQUENCE</scope>
</reference>
<gene>
    <name evidence="2" type="ORF">SNAT2548_LOCUS24034</name>
</gene>
<comment type="caution">
    <text evidence="2">The sequence shown here is derived from an EMBL/GenBank/DDBJ whole genome shotgun (WGS) entry which is preliminary data.</text>
</comment>
<evidence type="ECO:0000313" key="3">
    <source>
        <dbReference type="Proteomes" id="UP000604046"/>
    </source>
</evidence>
<dbReference type="AlphaFoldDB" id="A0A812RKG9"/>
<name>A0A812RKG9_9DINO</name>
<evidence type="ECO:0000256" key="1">
    <source>
        <dbReference type="SAM" id="MobiDB-lite"/>
    </source>
</evidence>
<keyword evidence="3" id="KW-1185">Reference proteome</keyword>